<gene>
    <name evidence="2" type="ORF">SAMN04487987_102352</name>
</gene>
<dbReference type="InterPro" id="IPR009061">
    <property type="entry name" value="DNA-bd_dom_put_sf"/>
</dbReference>
<dbReference type="EMBL" id="FOMI01000002">
    <property type="protein sequence ID" value="SFC97728.1"/>
    <property type="molecule type" value="Genomic_DNA"/>
</dbReference>
<dbReference type="STRING" id="870482.SAMN04487987_102352"/>
<name>A0A1I1NQF1_9FLAO</name>
<dbReference type="RefSeq" id="WP_092849575.1">
    <property type="nucleotide sequence ID" value="NZ_FOMI01000002.1"/>
</dbReference>
<dbReference type="OrthoDB" id="597977at2"/>
<dbReference type="Proteomes" id="UP000199439">
    <property type="component" value="Unassembled WGS sequence"/>
</dbReference>
<proteinExistence type="predicted"/>
<evidence type="ECO:0000313" key="3">
    <source>
        <dbReference type="Proteomes" id="UP000199439"/>
    </source>
</evidence>
<evidence type="ECO:0000259" key="1">
    <source>
        <dbReference type="Pfam" id="PF12728"/>
    </source>
</evidence>
<reference evidence="3" key="1">
    <citation type="submission" date="2016-10" db="EMBL/GenBank/DDBJ databases">
        <authorList>
            <person name="Varghese N."/>
            <person name="Submissions S."/>
        </authorList>
    </citation>
    <scope>NUCLEOTIDE SEQUENCE [LARGE SCALE GENOMIC DNA]</scope>
    <source>
        <strain evidence="3">DSM 25730</strain>
    </source>
</reference>
<dbReference type="Pfam" id="PF12728">
    <property type="entry name" value="HTH_17"/>
    <property type="match status" value="1"/>
</dbReference>
<feature type="domain" description="Helix-turn-helix" evidence="1">
    <location>
        <begin position="43"/>
        <end position="88"/>
    </location>
</feature>
<dbReference type="InterPro" id="IPR041657">
    <property type="entry name" value="HTH_17"/>
</dbReference>
<protein>
    <submittedName>
        <fullName evidence="2">Transcriptional regulator, AlpA family</fullName>
    </submittedName>
</protein>
<sequence length="110" mass="12603">MNTLSFDQLPNVVAELQRGQSEILALLSKKAKPQPEIETPINLNEVSEITGLTKPTLYGYVQRNEIPHNKKGNRLYFFKSEIVDWIKTGKQKTLKELKAENDEFLSNTNK</sequence>
<accession>A0A1I1NQF1</accession>
<keyword evidence="3" id="KW-1185">Reference proteome</keyword>
<dbReference type="SUPFAM" id="SSF46955">
    <property type="entry name" value="Putative DNA-binding domain"/>
    <property type="match status" value="1"/>
</dbReference>
<dbReference type="AlphaFoldDB" id="A0A1I1NQF1"/>
<organism evidence="2 3">
    <name type="scientific">Algibacter pectinivorans</name>
    <dbReference type="NCBI Taxonomy" id="870482"/>
    <lineage>
        <taxon>Bacteria</taxon>
        <taxon>Pseudomonadati</taxon>
        <taxon>Bacteroidota</taxon>
        <taxon>Flavobacteriia</taxon>
        <taxon>Flavobacteriales</taxon>
        <taxon>Flavobacteriaceae</taxon>
        <taxon>Algibacter</taxon>
    </lineage>
</organism>
<evidence type="ECO:0000313" key="2">
    <source>
        <dbReference type="EMBL" id="SFC97728.1"/>
    </source>
</evidence>